<accession>A0ABV6HPX8</accession>
<dbReference type="Proteomes" id="UP001589774">
    <property type="component" value="Unassembled WGS sequence"/>
</dbReference>
<evidence type="ECO:0000313" key="1">
    <source>
        <dbReference type="EMBL" id="MFC0320155.1"/>
    </source>
</evidence>
<keyword evidence="2" id="KW-1185">Reference proteome</keyword>
<gene>
    <name evidence="1" type="ORF">ACFFI0_17655</name>
</gene>
<organism evidence="1 2">
    <name type="scientific">Olivibacter oleidegradans</name>
    <dbReference type="NCBI Taxonomy" id="760123"/>
    <lineage>
        <taxon>Bacteria</taxon>
        <taxon>Pseudomonadati</taxon>
        <taxon>Bacteroidota</taxon>
        <taxon>Sphingobacteriia</taxon>
        <taxon>Sphingobacteriales</taxon>
        <taxon>Sphingobacteriaceae</taxon>
        <taxon>Olivibacter</taxon>
    </lineage>
</organism>
<reference evidence="1 2" key="1">
    <citation type="submission" date="2024-09" db="EMBL/GenBank/DDBJ databases">
        <authorList>
            <person name="Sun Q."/>
            <person name="Mori K."/>
        </authorList>
    </citation>
    <scope>NUCLEOTIDE SEQUENCE [LARGE SCALE GENOMIC DNA]</scope>
    <source>
        <strain evidence="1 2">CCM 7765</strain>
    </source>
</reference>
<protein>
    <submittedName>
        <fullName evidence="1">Uncharacterized protein</fullName>
    </submittedName>
</protein>
<name>A0ABV6HPX8_9SPHI</name>
<dbReference type="EMBL" id="JBHLWO010000002">
    <property type="protein sequence ID" value="MFC0320155.1"/>
    <property type="molecule type" value="Genomic_DNA"/>
</dbReference>
<proteinExistence type="predicted"/>
<comment type="caution">
    <text evidence="1">The sequence shown here is derived from an EMBL/GenBank/DDBJ whole genome shotgun (WGS) entry which is preliminary data.</text>
</comment>
<evidence type="ECO:0000313" key="2">
    <source>
        <dbReference type="Proteomes" id="UP001589774"/>
    </source>
</evidence>
<sequence length="146" mass="17337">MKYLLVGDSGQEEQMLLDHLAAFFWNNGHEVYSRTSLGNEINYQNMLTCCDYIVLLTFRDYPTASFFEHGQAVYEHVGLTKKLHKKIMLVFSKNGVYTNAIPFPHKIFHFEHLNKKELSRFFRWGTKLNLFIKHSPHRGYRNFIFL</sequence>
<dbReference type="RefSeq" id="WP_130855269.1">
    <property type="nucleotide sequence ID" value="NZ_JBHLWO010000002.1"/>
</dbReference>